<proteinExistence type="predicted"/>
<reference evidence="2" key="1">
    <citation type="submission" date="2015-10" db="EMBL/GenBank/DDBJ databases">
        <authorList>
            <person name="Regsiter A."/>
            <person name="william w."/>
        </authorList>
    </citation>
    <scope>NUCLEOTIDE SEQUENCE [LARGE SCALE GENOMIC DNA]</scope>
</reference>
<dbReference type="AlphaFoldDB" id="A0A1J1LMQ6"/>
<dbReference type="EMBL" id="CZDF01000156">
    <property type="protein sequence ID" value="CUR33220.1"/>
    <property type="molecule type" value="Genomic_DNA"/>
</dbReference>
<evidence type="ECO:0000313" key="2">
    <source>
        <dbReference type="Proteomes" id="UP000184315"/>
    </source>
</evidence>
<evidence type="ECO:0000313" key="1">
    <source>
        <dbReference type="EMBL" id="CUR33220.1"/>
    </source>
</evidence>
<dbReference type="STRING" id="671072.PL9214500467"/>
<organism evidence="1 2">
    <name type="scientific">Planktothrix tepida PCC 9214</name>
    <dbReference type="NCBI Taxonomy" id="671072"/>
    <lineage>
        <taxon>Bacteria</taxon>
        <taxon>Bacillati</taxon>
        <taxon>Cyanobacteriota</taxon>
        <taxon>Cyanophyceae</taxon>
        <taxon>Oscillatoriophycideae</taxon>
        <taxon>Oscillatoriales</taxon>
        <taxon>Microcoleaceae</taxon>
        <taxon>Planktothrix</taxon>
    </lineage>
</organism>
<keyword evidence="2" id="KW-1185">Reference proteome</keyword>
<protein>
    <submittedName>
        <fullName evidence="1">Uncharacterized protein</fullName>
    </submittedName>
</protein>
<name>A0A1J1LMQ6_9CYAN</name>
<accession>A0A1J1LMQ6</accession>
<gene>
    <name evidence="1" type="ORF">PL9214500467</name>
</gene>
<dbReference type="Proteomes" id="UP000184315">
    <property type="component" value="Unassembled WGS sequence"/>
</dbReference>
<sequence length="47" mass="5162">MPVIDGYMLIRKIRSLPIEQGGKIPSGTDGERNRDFINTCSLADGLL</sequence>